<reference evidence="1" key="1">
    <citation type="submission" date="2023-04" db="EMBL/GenBank/DDBJ databases">
        <authorList>
            <consortium name="ELIXIR-Norway"/>
        </authorList>
    </citation>
    <scope>NUCLEOTIDE SEQUENCE [LARGE SCALE GENOMIC DNA]</scope>
</reference>
<sequence length="103" mass="12011">MYLFLEHFIVDTSQFHKASKKVTRSVRRSSPFHKQSTGFRTTRLHAKKWCAIENAKLSQSFCRGPESSRCTEVARVQACTFLINYSHCYKILGAATQEYLMWQ</sequence>
<proteinExistence type="predicted"/>
<dbReference type="EMBL" id="OX459945">
    <property type="protein sequence ID" value="CAI9179231.1"/>
    <property type="molecule type" value="Genomic_DNA"/>
</dbReference>
<evidence type="ECO:0000313" key="1">
    <source>
        <dbReference type="EMBL" id="CAI9179231.1"/>
    </source>
</evidence>
<accession>A0ABN9A2L3</accession>
<evidence type="ECO:0000313" key="2">
    <source>
        <dbReference type="Proteomes" id="UP001176941"/>
    </source>
</evidence>
<dbReference type="Proteomes" id="UP001176941">
    <property type="component" value="Chromosome 9"/>
</dbReference>
<keyword evidence="2" id="KW-1185">Reference proteome</keyword>
<organism evidence="1 2">
    <name type="scientific">Rangifer tarandus platyrhynchus</name>
    <name type="common">Svalbard reindeer</name>
    <dbReference type="NCBI Taxonomy" id="3082113"/>
    <lineage>
        <taxon>Eukaryota</taxon>
        <taxon>Metazoa</taxon>
        <taxon>Chordata</taxon>
        <taxon>Craniata</taxon>
        <taxon>Vertebrata</taxon>
        <taxon>Euteleostomi</taxon>
        <taxon>Mammalia</taxon>
        <taxon>Eutheria</taxon>
        <taxon>Laurasiatheria</taxon>
        <taxon>Artiodactyla</taxon>
        <taxon>Ruminantia</taxon>
        <taxon>Pecora</taxon>
        <taxon>Cervidae</taxon>
        <taxon>Odocoileinae</taxon>
        <taxon>Rangifer</taxon>
    </lineage>
</organism>
<gene>
    <name evidence="1" type="ORF">MRATA1EN1_LOCUS28193</name>
</gene>
<protein>
    <submittedName>
        <fullName evidence="1">Uncharacterized protein</fullName>
    </submittedName>
</protein>
<name>A0ABN9A2L3_RANTA</name>